<dbReference type="RefSeq" id="XP_024505915.1">
    <property type="nucleotide sequence ID" value="XM_024652327.1"/>
</dbReference>
<dbReference type="PANTHER" id="PTHR12533">
    <property type="entry name" value="NFAT"/>
    <property type="match status" value="1"/>
</dbReference>
<keyword evidence="3" id="KW-0963">Cytoplasm</keyword>
<dbReference type="Pfam" id="PF16179">
    <property type="entry name" value="RHD_dimer"/>
    <property type="match status" value="1"/>
</dbReference>
<gene>
    <name evidence="10 12 13" type="ORF">SRAE_2000138200</name>
</gene>
<dbReference type="EMBL" id="LN609529">
    <property type="protein sequence ID" value="CEF66715.1"/>
    <property type="molecule type" value="Genomic_DNA"/>
</dbReference>
<evidence type="ECO:0000313" key="13">
    <source>
        <dbReference type="WormBase" id="SRAE_2000138200"/>
    </source>
</evidence>
<keyword evidence="7" id="KW-0804">Transcription</keyword>
<dbReference type="InterPro" id="IPR032397">
    <property type="entry name" value="RHD_dimer"/>
</dbReference>
<dbReference type="InterPro" id="IPR002909">
    <property type="entry name" value="IPT_dom"/>
</dbReference>
<dbReference type="InterPro" id="IPR014756">
    <property type="entry name" value="Ig_E-set"/>
</dbReference>
<evidence type="ECO:0000256" key="4">
    <source>
        <dbReference type="ARBA" id="ARBA00022553"/>
    </source>
</evidence>
<dbReference type="AlphaFoldDB" id="A0A090LGX8"/>
<reference evidence="10 11" key="1">
    <citation type="submission" date="2014-09" db="EMBL/GenBank/DDBJ databases">
        <authorList>
            <person name="Martin A.A."/>
        </authorList>
    </citation>
    <scope>NUCLEOTIDE SEQUENCE</scope>
    <source>
        <strain evidence="11">ED321</strain>
        <strain evidence="10">ED321 Heterogonic</strain>
    </source>
</reference>
<dbReference type="PANTHER" id="PTHR12533:SF7">
    <property type="entry name" value="NFAT NUCLEAR FACTOR, ISOFORM B"/>
    <property type="match status" value="1"/>
</dbReference>
<dbReference type="InterPro" id="IPR037059">
    <property type="entry name" value="RHD_DNA_bind_dom_sf"/>
</dbReference>
<dbReference type="Pfam" id="PF00554">
    <property type="entry name" value="RHD_DNA_bind"/>
    <property type="match status" value="1"/>
</dbReference>
<dbReference type="InterPro" id="IPR008967">
    <property type="entry name" value="p53-like_TF_DNA-bd_sf"/>
</dbReference>
<dbReference type="InterPro" id="IPR008366">
    <property type="entry name" value="NFAT"/>
</dbReference>
<dbReference type="SUPFAM" id="SSF49417">
    <property type="entry name" value="p53-like transcription factors"/>
    <property type="match status" value="1"/>
</dbReference>
<dbReference type="InterPro" id="IPR011539">
    <property type="entry name" value="RHD_DNA_bind_dom"/>
</dbReference>
<dbReference type="PROSITE" id="PS50254">
    <property type="entry name" value="REL_2"/>
    <property type="match status" value="1"/>
</dbReference>
<evidence type="ECO:0000313" key="10">
    <source>
        <dbReference type="EMBL" id="CEF66715.1"/>
    </source>
</evidence>
<evidence type="ECO:0000256" key="8">
    <source>
        <dbReference type="ARBA" id="ARBA00023242"/>
    </source>
</evidence>
<dbReference type="GO" id="GO:0000981">
    <property type="term" value="F:DNA-binding transcription factor activity, RNA polymerase II-specific"/>
    <property type="evidence" value="ECO:0007669"/>
    <property type="project" value="TreeGrafter"/>
</dbReference>
<evidence type="ECO:0000256" key="5">
    <source>
        <dbReference type="ARBA" id="ARBA00023015"/>
    </source>
</evidence>
<dbReference type="GeneID" id="36379080"/>
<organism evidence="10">
    <name type="scientific">Strongyloides ratti</name>
    <name type="common">Parasitic roundworm</name>
    <dbReference type="NCBI Taxonomy" id="34506"/>
    <lineage>
        <taxon>Eukaryota</taxon>
        <taxon>Metazoa</taxon>
        <taxon>Ecdysozoa</taxon>
        <taxon>Nematoda</taxon>
        <taxon>Chromadorea</taxon>
        <taxon>Rhabditida</taxon>
        <taxon>Tylenchina</taxon>
        <taxon>Panagrolaimomorpha</taxon>
        <taxon>Strongyloidoidea</taxon>
        <taxon>Strongyloididae</taxon>
        <taxon>Strongyloides</taxon>
    </lineage>
</organism>
<evidence type="ECO:0000313" key="12">
    <source>
        <dbReference type="WBParaSite" id="SRAE_2000138200.1"/>
    </source>
</evidence>
<dbReference type="STRING" id="34506.A0A090LGX8"/>
<dbReference type="InterPro" id="IPR013783">
    <property type="entry name" value="Ig-like_fold"/>
</dbReference>
<dbReference type="GO" id="GO:0000978">
    <property type="term" value="F:RNA polymerase II cis-regulatory region sequence-specific DNA binding"/>
    <property type="evidence" value="ECO:0007669"/>
    <property type="project" value="TreeGrafter"/>
</dbReference>
<evidence type="ECO:0000256" key="7">
    <source>
        <dbReference type="ARBA" id="ARBA00023163"/>
    </source>
</evidence>
<dbReference type="GO" id="GO:0005634">
    <property type="term" value="C:nucleus"/>
    <property type="evidence" value="ECO:0007669"/>
    <property type="project" value="UniProtKB-SubCell"/>
</dbReference>
<dbReference type="Proteomes" id="UP000035682">
    <property type="component" value="Unplaced"/>
</dbReference>
<evidence type="ECO:0000256" key="1">
    <source>
        <dbReference type="ARBA" id="ARBA00004123"/>
    </source>
</evidence>
<evidence type="ECO:0000259" key="9">
    <source>
        <dbReference type="PROSITE" id="PS50254"/>
    </source>
</evidence>
<sequence>MAKPLERIKRNFKRKKSYKLEDEEEDYDYSMNQYLIPKKDNSLLQVQLAAEHNHLTLVKYKKNHTSSTTITRINNDNMYDNYTIQNSSQFVEPLNGNYQLVILKQPEETHRARYLSEGSRGSIKDRSGFSHCTIQLVGYYRPTRVEIYAATGDGPIRPHNNYDLIQVLGKTANTLPSKMIRAHDGITCIEIILRPENNMTAVLDCIGILKICSYDMKKRNGEKSGVKNVIKQQYPGSNGSNAVRLVFRAYIDKGIPNSMTVIQTESEPILCVQQLGIPEISKISLTHAPAHGGMDLFIIGRNFDRSVSVIFREYKENGSLAWSAEGIIQKQYLHQCHIICTVPAFHNIFEGGSVSVTVCCGNKMSHPFSFYYTPTENNNRNQCLGVPLTTTIKYHSSSGINDGSNNNLSTIPPSTILHHTTAYFSNNQNDNNTKIECTNKKPYEIVNNNYYLKNKSEQRYEVSENESYEPTQYNNLTQSNVYNNSMWIIENNNYGNNNHNMKQLYTNSNIIDNTYINNNSSLYLDYQAPLPTSQFKETGELLFNNTDFFLNSPSVIETSTPSMERGNNNTLLEFTDSAQETDFILDVI</sequence>
<dbReference type="Gene3D" id="2.60.40.340">
    <property type="entry name" value="Rel homology domain (RHD), DNA-binding domain"/>
    <property type="match status" value="1"/>
</dbReference>
<accession>A0A090LGX8</accession>
<dbReference type="SUPFAM" id="SSF81296">
    <property type="entry name" value="E set domains"/>
    <property type="match status" value="1"/>
</dbReference>
<dbReference type="GO" id="GO:0005667">
    <property type="term" value="C:transcription regulator complex"/>
    <property type="evidence" value="ECO:0007669"/>
    <property type="project" value="TreeGrafter"/>
</dbReference>
<dbReference type="SMART" id="SM00429">
    <property type="entry name" value="IPT"/>
    <property type="match status" value="1"/>
</dbReference>
<dbReference type="Gene3D" id="2.60.40.10">
    <property type="entry name" value="Immunoglobulins"/>
    <property type="match status" value="1"/>
</dbReference>
<keyword evidence="8" id="KW-0539">Nucleus</keyword>
<keyword evidence="4" id="KW-0597">Phosphoprotein</keyword>
<protein>
    <submittedName>
        <fullName evidence="10">IPT domain and p53-like transcription factor, DNA-binding domain and Rel homology domain and Immunoglobulin-like fold domain and Immunoglobulin E-set domain-containing protein</fullName>
    </submittedName>
</protein>
<evidence type="ECO:0000256" key="3">
    <source>
        <dbReference type="ARBA" id="ARBA00022490"/>
    </source>
</evidence>
<name>A0A090LGX8_STRRB</name>
<feature type="domain" description="RHD" evidence="9">
    <location>
        <begin position="92"/>
        <end position="276"/>
    </location>
</feature>
<keyword evidence="6 10" id="KW-0238">DNA-binding</keyword>
<dbReference type="OrthoDB" id="5346094at2759"/>
<dbReference type="GO" id="GO:0005737">
    <property type="term" value="C:cytoplasm"/>
    <property type="evidence" value="ECO:0007669"/>
    <property type="project" value="UniProtKB-SubCell"/>
</dbReference>
<evidence type="ECO:0000256" key="2">
    <source>
        <dbReference type="ARBA" id="ARBA00004496"/>
    </source>
</evidence>
<dbReference type="CTD" id="36379080"/>
<reference evidence="12" key="2">
    <citation type="submission" date="2020-12" db="UniProtKB">
        <authorList>
            <consortium name="WormBaseParasite"/>
        </authorList>
    </citation>
    <scope>IDENTIFICATION</scope>
</reference>
<evidence type="ECO:0000313" key="11">
    <source>
        <dbReference type="Proteomes" id="UP000035682"/>
    </source>
</evidence>
<dbReference type="WormBase" id="SRAE_2000138200">
    <property type="protein sequence ID" value="SRP08859"/>
    <property type="gene ID" value="WBGene00261586"/>
</dbReference>
<proteinExistence type="predicted"/>
<evidence type="ECO:0000256" key="6">
    <source>
        <dbReference type="ARBA" id="ARBA00023125"/>
    </source>
</evidence>
<comment type="subcellular location">
    <subcellularLocation>
        <location evidence="2">Cytoplasm</location>
    </subcellularLocation>
    <subcellularLocation>
        <location evidence="1">Nucleus</location>
    </subcellularLocation>
</comment>
<keyword evidence="11" id="KW-1185">Reference proteome</keyword>
<keyword evidence="5" id="KW-0805">Transcription regulation</keyword>
<dbReference type="WBParaSite" id="SRAE_2000138200.1">
    <property type="protein sequence ID" value="SRAE_2000138200.1"/>
    <property type="gene ID" value="WBGene00261586"/>
</dbReference>